<dbReference type="PROSITE" id="PS50977">
    <property type="entry name" value="HTH_TETR_2"/>
    <property type="match status" value="1"/>
</dbReference>
<protein>
    <submittedName>
        <fullName evidence="4">TetR family transcriptional regulator</fullName>
    </submittedName>
</protein>
<feature type="domain" description="HTH tetR-type" evidence="3">
    <location>
        <begin position="7"/>
        <end position="67"/>
    </location>
</feature>
<reference evidence="4 5" key="1">
    <citation type="submission" date="2021-03" db="EMBL/GenBank/DDBJ databases">
        <title>Antimicrobial resistance genes in bacteria isolated from Japanese honey, and their potential for conferring macrolide and lincosamide resistance in the American foulbrood pathogen Paenibacillus larvae.</title>
        <authorList>
            <person name="Okamoto M."/>
            <person name="Kumagai M."/>
            <person name="Kanamori H."/>
            <person name="Takamatsu D."/>
        </authorList>
    </citation>
    <scope>NUCLEOTIDE SEQUENCE [LARGE SCALE GENOMIC DNA]</scope>
    <source>
        <strain evidence="4 5">J34TS1</strain>
    </source>
</reference>
<dbReference type="InterPro" id="IPR009057">
    <property type="entry name" value="Homeodomain-like_sf"/>
</dbReference>
<evidence type="ECO:0000256" key="2">
    <source>
        <dbReference type="PROSITE-ProRule" id="PRU00335"/>
    </source>
</evidence>
<dbReference type="Pfam" id="PF14278">
    <property type="entry name" value="TetR_C_8"/>
    <property type="match status" value="1"/>
</dbReference>
<dbReference type="GO" id="GO:0003677">
    <property type="term" value="F:DNA binding"/>
    <property type="evidence" value="ECO:0007669"/>
    <property type="project" value="UniProtKB-UniRule"/>
</dbReference>
<comment type="caution">
    <text evidence="4">The sequence shown here is derived from an EMBL/GenBank/DDBJ whole genome shotgun (WGS) entry which is preliminary data.</text>
</comment>
<dbReference type="EMBL" id="BORT01000033">
    <property type="protein sequence ID" value="GIO50474.1"/>
    <property type="molecule type" value="Genomic_DNA"/>
</dbReference>
<proteinExistence type="predicted"/>
<dbReference type="InterPro" id="IPR039532">
    <property type="entry name" value="TetR_C_Firmicutes"/>
</dbReference>
<keyword evidence="5" id="KW-1185">Reference proteome</keyword>
<dbReference type="InterPro" id="IPR001647">
    <property type="entry name" value="HTH_TetR"/>
</dbReference>
<dbReference type="RefSeq" id="WP_212980680.1">
    <property type="nucleotide sequence ID" value="NZ_AP025343.1"/>
</dbReference>
<accession>A0A919YH99</accession>
<dbReference type="Gene3D" id="1.10.357.10">
    <property type="entry name" value="Tetracycline Repressor, domain 2"/>
    <property type="match status" value="1"/>
</dbReference>
<dbReference type="SUPFAM" id="SSF46689">
    <property type="entry name" value="Homeodomain-like"/>
    <property type="match status" value="1"/>
</dbReference>
<dbReference type="PANTHER" id="PTHR43479">
    <property type="entry name" value="ACREF/ENVCD OPERON REPRESSOR-RELATED"/>
    <property type="match status" value="1"/>
</dbReference>
<organism evidence="4 5">
    <name type="scientific">Paenibacillus azoreducens</name>
    <dbReference type="NCBI Taxonomy" id="116718"/>
    <lineage>
        <taxon>Bacteria</taxon>
        <taxon>Bacillati</taxon>
        <taxon>Bacillota</taxon>
        <taxon>Bacilli</taxon>
        <taxon>Bacillales</taxon>
        <taxon>Paenibacillaceae</taxon>
        <taxon>Paenibacillus</taxon>
    </lineage>
</organism>
<dbReference type="AlphaFoldDB" id="A0A919YH99"/>
<evidence type="ECO:0000313" key="4">
    <source>
        <dbReference type="EMBL" id="GIO50474.1"/>
    </source>
</evidence>
<feature type="DNA-binding region" description="H-T-H motif" evidence="2">
    <location>
        <begin position="30"/>
        <end position="49"/>
    </location>
</feature>
<name>A0A919YH99_9BACL</name>
<evidence type="ECO:0000259" key="3">
    <source>
        <dbReference type="PROSITE" id="PS50977"/>
    </source>
</evidence>
<dbReference type="Proteomes" id="UP000682811">
    <property type="component" value="Unassembled WGS sequence"/>
</dbReference>
<evidence type="ECO:0000313" key="5">
    <source>
        <dbReference type="Proteomes" id="UP000682811"/>
    </source>
</evidence>
<sequence>MTRNSNIRTKRDITNAFMELLETKSFSSITIYDICEKSLIHRSTFYRYYEDKYDLLSQVTTSIGNDLFQNVNSNHESSHAFYEQILDYVDEHKQPFLNITNDVYNELVKIGSRFLMENSKVMDDPISKKIRHSNYSKLACDFYMSGLIEIFKNWVDGNYKISKQELTETLQKLME</sequence>
<keyword evidence="1 2" id="KW-0238">DNA-binding</keyword>
<evidence type="ECO:0000256" key="1">
    <source>
        <dbReference type="ARBA" id="ARBA00023125"/>
    </source>
</evidence>
<dbReference type="InterPro" id="IPR050624">
    <property type="entry name" value="HTH-type_Tx_Regulator"/>
</dbReference>
<gene>
    <name evidence="4" type="ORF">J34TS1_52390</name>
</gene>
<dbReference type="PANTHER" id="PTHR43479:SF7">
    <property type="entry name" value="TETR-FAMILY TRANSCRIPTIONAL REGULATOR"/>
    <property type="match status" value="1"/>
</dbReference>